<protein>
    <submittedName>
        <fullName evidence="2">DNA-binding protein</fullName>
    </submittedName>
</protein>
<dbReference type="PANTHER" id="PTHR34988:SF1">
    <property type="entry name" value="DNA-BINDING PROTEIN"/>
    <property type="match status" value="1"/>
</dbReference>
<feature type="domain" description="PPC" evidence="1">
    <location>
        <begin position="10"/>
        <end position="143"/>
    </location>
</feature>
<evidence type="ECO:0000313" key="3">
    <source>
        <dbReference type="Proteomes" id="UP000037460"/>
    </source>
</evidence>
<evidence type="ECO:0000259" key="1">
    <source>
        <dbReference type="PROSITE" id="PS51742"/>
    </source>
</evidence>
<dbReference type="Gene3D" id="3.30.1330.80">
    <property type="entry name" value="Hypothetical protein, similar to alpha- acetolactate decarboxylase, domain 2"/>
    <property type="match status" value="1"/>
</dbReference>
<organism evidence="2 3">
    <name type="scientific">Chrysochromulina tobinii</name>
    <dbReference type="NCBI Taxonomy" id="1460289"/>
    <lineage>
        <taxon>Eukaryota</taxon>
        <taxon>Haptista</taxon>
        <taxon>Haptophyta</taxon>
        <taxon>Prymnesiophyceae</taxon>
        <taxon>Prymnesiales</taxon>
        <taxon>Chrysochromulinaceae</taxon>
        <taxon>Chrysochromulina</taxon>
    </lineage>
</organism>
<keyword evidence="2" id="KW-0238">DNA-binding</keyword>
<keyword evidence="3" id="KW-1185">Reference proteome</keyword>
<accession>A0A0M0JF18</accession>
<name>A0A0M0JF18_9EUKA</name>
<proteinExistence type="predicted"/>
<comment type="caution">
    <text evidence="2">The sequence shown here is derived from an EMBL/GenBank/DDBJ whole genome shotgun (WGS) entry which is preliminary data.</text>
</comment>
<dbReference type="OrthoDB" id="2156856at2759"/>
<dbReference type="EMBL" id="JWZX01003008">
    <property type="protein sequence ID" value="KOO25196.1"/>
    <property type="molecule type" value="Genomic_DNA"/>
</dbReference>
<dbReference type="InterPro" id="IPR005175">
    <property type="entry name" value="PPC_dom"/>
</dbReference>
<reference evidence="3" key="1">
    <citation type="journal article" date="2015" name="PLoS Genet.">
        <title>Genome Sequence and Transcriptome Analyses of Chrysochromulina tobin: Metabolic Tools for Enhanced Algal Fitness in the Prominent Order Prymnesiales (Haptophyceae).</title>
        <authorList>
            <person name="Hovde B.T."/>
            <person name="Deodato C.R."/>
            <person name="Hunsperger H.M."/>
            <person name="Ryken S.A."/>
            <person name="Yost W."/>
            <person name="Jha R.K."/>
            <person name="Patterson J."/>
            <person name="Monnat R.J. Jr."/>
            <person name="Barlow S.B."/>
            <person name="Starkenburg S.R."/>
            <person name="Cattolico R.A."/>
        </authorList>
    </citation>
    <scope>NUCLEOTIDE SEQUENCE</scope>
    <source>
        <strain evidence="3">CCMP291</strain>
    </source>
</reference>
<dbReference type="PROSITE" id="PS51742">
    <property type="entry name" value="PPC"/>
    <property type="match status" value="1"/>
</dbReference>
<gene>
    <name evidence="2" type="ORF">Ctob_009627</name>
</gene>
<dbReference type="AlphaFoldDB" id="A0A0M0JF18"/>
<dbReference type="PANTHER" id="PTHR34988">
    <property type="entry name" value="PROTEIN, PUTATIVE-RELATED"/>
    <property type="match status" value="1"/>
</dbReference>
<dbReference type="Pfam" id="PF03479">
    <property type="entry name" value="PCC"/>
    <property type="match status" value="1"/>
</dbReference>
<sequence>MAPSVAFAARATALVHVLRLRPGADLLVELREYVARAGLRASFVVTCVGSLTRATLRYANQSEAAVVTGHFEICSLVGTMGRDALPHLHISLSDGKGAMVGGHVLEGCTIYTTAEVVLGECGEGLTFTRPVDPETTWDELHASKRCSIA</sequence>
<dbReference type="Proteomes" id="UP000037460">
    <property type="component" value="Unassembled WGS sequence"/>
</dbReference>
<dbReference type="SUPFAM" id="SSF117856">
    <property type="entry name" value="AF0104/ALDC/Ptd012-like"/>
    <property type="match status" value="1"/>
</dbReference>
<evidence type="ECO:0000313" key="2">
    <source>
        <dbReference type="EMBL" id="KOO25196.1"/>
    </source>
</evidence>
<dbReference type="CDD" id="cd11378">
    <property type="entry name" value="DUF296"/>
    <property type="match status" value="1"/>
</dbReference>
<dbReference type="GO" id="GO:0003677">
    <property type="term" value="F:DNA binding"/>
    <property type="evidence" value="ECO:0007669"/>
    <property type="project" value="UniProtKB-KW"/>
</dbReference>